<keyword evidence="4 7" id="KW-0964">Secreted</keyword>
<evidence type="ECO:0000256" key="6">
    <source>
        <dbReference type="ARBA" id="ARBA00023157"/>
    </source>
</evidence>
<dbReference type="Proteomes" id="UP001152523">
    <property type="component" value="Unassembled WGS sequence"/>
</dbReference>
<comment type="similarity">
    <text evidence="2 7">Belongs to the plant cysteine rich small secretory peptide family. Epidermal patterning factor subfamily.</text>
</comment>
<dbReference type="Pfam" id="PF17181">
    <property type="entry name" value="EPF"/>
    <property type="match status" value="1"/>
</dbReference>
<dbReference type="GO" id="GO:0005576">
    <property type="term" value="C:extracellular region"/>
    <property type="evidence" value="ECO:0007669"/>
    <property type="project" value="UniProtKB-SubCell"/>
</dbReference>
<sequence>MAACSHQCSMYGHGNQRQLLFLLIFSISIFSQSSFSAQGRVMPKQLVEDGYIPQQVRRMLIGSRPPKCENKCRNCGHCEAIQVPIVPNLKNQPTIRSSHDLPKHIAYNREDYLSNYKPMCWKCKCGDLIFNP</sequence>
<dbReference type="InterPro" id="IPR039455">
    <property type="entry name" value="EPFL"/>
</dbReference>
<evidence type="ECO:0000256" key="5">
    <source>
        <dbReference type="ARBA" id="ARBA00022729"/>
    </source>
</evidence>
<keyword evidence="9" id="KW-1185">Reference proteome</keyword>
<evidence type="ECO:0000313" key="8">
    <source>
        <dbReference type="EMBL" id="CAH9065630.1"/>
    </source>
</evidence>
<reference evidence="8" key="1">
    <citation type="submission" date="2022-07" db="EMBL/GenBank/DDBJ databases">
        <authorList>
            <person name="Macas J."/>
            <person name="Novak P."/>
            <person name="Neumann P."/>
        </authorList>
    </citation>
    <scope>NUCLEOTIDE SEQUENCE</scope>
</reference>
<comment type="caution">
    <text evidence="8">The sequence shown here is derived from an EMBL/GenBank/DDBJ whole genome shotgun (WGS) entry which is preliminary data.</text>
</comment>
<keyword evidence="5 7" id="KW-0732">Signal</keyword>
<dbReference type="AlphaFoldDB" id="A0AAV0C382"/>
<proteinExistence type="inferred from homology"/>
<evidence type="ECO:0000256" key="7">
    <source>
        <dbReference type="RuleBase" id="RU367102"/>
    </source>
</evidence>
<evidence type="ECO:0000313" key="9">
    <source>
        <dbReference type="Proteomes" id="UP001152523"/>
    </source>
</evidence>
<name>A0AAV0C382_9ASTE</name>
<dbReference type="PANTHER" id="PTHR33109">
    <property type="entry name" value="EPIDERMAL PATTERNING FACTOR-LIKE PROTEIN 4"/>
    <property type="match status" value="1"/>
</dbReference>
<comment type="subcellular location">
    <subcellularLocation>
        <location evidence="1 7">Secreted</location>
    </subcellularLocation>
</comment>
<evidence type="ECO:0000256" key="4">
    <source>
        <dbReference type="ARBA" id="ARBA00022525"/>
    </source>
</evidence>
<dbReference type="PANTHER" id="PTHR33109:SF7">
    <property type="entry name" value="EPIDERMAL PATTERNING FACTOR-LIKE PROTEIN 2"/>
    <property type="match status" value="1"/>
</dbReference>
<keyword evidence="3 7" id="KW-0217">Developmental protein</keyword>
<feature type="signal peptide" evidence="7">
    <location>
        <begin position="1"/>
        <end position="31"/>
    </location>
</feature>
<evidence type="ECO:0000256" key="2">
    <source>
        <dbReference type="ARBA" id="ARBA00008127"/>
    </source>
</evidence>
<evidence type="ECO:0000256" key="3">
    <source>
        <dbReference type="ARBA" id="ARBA00022473"/>
    </source>
</evidence>
<accession>A0AAV0C382</accession>
<dbReference type="EMBL" id="CAMAPF010000012">
    <property type="protein sequence ID" value="CAH9065630.1"/>
    <property type="molecule type" value="Genomic_DNA"/>
</dbReference>
<dbReference type="GO" id="GO:0010052">
    <property type="term" value="P:guard cell differentiation"/>
    <property type="evidence" value="ECO:0007669"/>
    <property type="project" value="UniProtKB-UniRule"/>
</dbReference>
<feature type="chain" id="PRO_5043102536" description="Epidermal patterning factor-like protein" evidence="7">
    <location>
        <begin position="32"/>
        <end position="132"/>
    </location>
</feature>
<gene>
    <name evidence="8" type="ORF">CEPIT_LOCUS2294</name>
</gene>
<keyword evidence="6" id="KW-1015">Disulfide bond</keyword>
<evidence type="ECO:0000256" key="1">
    <source>
        <dbReference type="ARBA" id="ARBA00004613"/>
    </source>
</evidence>
<organism evidence="8 9">
    <name type="scientific">Cuscuta epithymum</name>
    <dbReference type="NCBI Taxonomy" id="186058"/>
    <lineage>
        <taxon>Eukaryota</taxon>
        <taxon>Viridiplantae</taxon>
        <taxon>Streptophyta</taxon>
        <taxon>Embryophyta</taxon>
        <taxon>Tracheophyta</taxon>
        <taxon>Spermatophyta</taxon>
        <taxon>Magnoliopsida</taxon>
        <taxon>eudicotyledons</taxon>
        <taxon>Gunneridae</taxon>
        <taxon>Pentapetalae</taxon>
        <taxon>asterids</taxon>
        <taxon>lamiids</taxon>
        <taxon>Solanales</taxon>
        <taxon>Convolvulaceae</taxon>
        <taxon>Cuscuteae</taxon>
        <taxon>Cuscuta</taxon>
        <taxon>Cuscuta subgen. Cuscuta</taxon>
    </lineage>
</organism>
<protein>
    <recommendedName>
        <fullName evidence="7">Epidermal patterning factor-like protein</fullName>
    </recommendedName>
</protein>
<comment type="function">
    <text evidence="7">Controls stomatal patterning.</text>
</comment>